<name>A0ACC0QQ16_9HYPO</name>
<keyword evidence="2" id="KW-1185">Reference proteome</keyword>
<sequence>MTDGYIEEPLVNKFANAIPNHGLHGTASVIILFGYRLRSPFECNVSVGMSVFAVAPHCVFLFHDVTTGQVYVFQAKGSFASLLSGKSRFTSFGPTTRWEDLTQITYDDLSAVKVPKPTSLGRDVVALPGGKEFDMSSIYNNTVSQEETLELLSDYAALDVILLAAKTRGKSSSIELWLETARQTHKMTEVATWGREDIDSQGKKTIIRLLQAVSENQASDQQPEDLWHHLATSRSQETANLPQTHGKSAHFETDTLRLKLRLHHVQNWSCFEARVNAHWELACKLEETLAEVLSTVGFYSYQEPVTPAILTPMSSATLDSPVAQEGPRQSPLGHHWPTADGRRQYTDLLFLPGFKGQRSSKPGIQFALYDTCSICKEPNSIQTLLLRASPEEAETEHLPKPGQRAGHKYPFVLGNYPETDVILPITCCDACAFLLLQAGELPNGDRVTIALPLVSLQIRENRNLWEGKLGEVYGHRFHQKIVFLVFLSTLCATLEDLIDNAGPSDSQSLRRSLEWCCRELSQLSGISARAGLAPVGSPLAGVVNDNMPLQEAIQVSFCSSHPLVQENPLLSYPMDGFLVLVRLAGLMQGIEPRYIERFVWRRLLYHFAEQHAELQKQVGAKEAKATLDDLIHEPPAAMGAVAEAESGASPEGSGTLTSRIRLYIIPLSSLEGTYLIPSSSDTLEQFERMEEYFFTIQETTKHHPALAVFLHIMATMADGSSLITDVGDFFNRIQYRIGQLANKHKDLCHAFEPTVSVDEVVAVRLIAAVYEPAKDVSF</sequence>
<evidence type="ECO:0000313" key="2">
    <source>
        <dbReference type="Proteomes" id="UP001065298"/>
    </source>
</evidence>
<accession>A0ACC0QQ16</accession>
<proteinExistence type="predicted"/>
<dbReference type="EMBL" id="CM046509">
    <property type="protein sequence ID" value="KAI8663427.1"/>
    <property type="molecule type" value="Genomic_DNA"/>
</dbReference>
<evidence type="ECO:0000313" key="1">
    <source>
        <dbReference type="EMBL" id="KAI8663427.1"/>
    </source>
</evidence>
<gene>
    <name evidence="1" type="ORF">NCS57_00943500</name>
</gene>
<protein>
    <submittedName>
        <fullName evidence="1">Uncharacterized protein</fullName>
    </submittedName>
</protein>
<comment type="caution">
    <text evidence="1">The sequence shown here is derived from an EMBL/GenBank/DDBJ whole genome shotgun (WGS) entry which is preliminary data.</text>
</comment>
<dbReference type="Proteomes" id="UP001065298">
    <property type="component" value="Chromosome 7"/>
</dbReference>
<reference evidence="1" key="1">
    <citation type="submission" date="2022-06" db="EMBL/GenBank/DDBJ databases">
        <title>Fusarium solani species complex genomes reveal bases of compartmentalisation and animal pathogenesis.</title>
        <authorList>
            <person name="Tsai I.J."/>
        </authorList>
    </citation>
    <scope>NUCLEOTIDE SEQUENCE</scope>
    <source>
        <strain evidence="1">Fu6.1</strain>
    </source>
</reference>
<organism evidence="1 2">
    <name type="scientific">Fusarium keratoplasticum</name>
    <dbReference type="NCBI Taxonomy" id="1328300"/>
    <lineage>
        <taxon>Eukaryota</taxon>
        <taxon>Fungi</taxon>
        <taxon>Dikarya</taxon>
        <taxon>Ascomycota</taxon>
        <taxon>Pezizomycotina</taxon>
        <taxon>Sordariomycetes</taxon>
        <taxon>Hypocreomycetidae</taxon>
        <taxon>Hypocreales</taxon>
        <taxon>Nectriaceae</taxon>
        <taxon>Fusarium</taxon>
        <taxon>Fusarium solani species complex</taxon>
    </lineage>
</organism>